<dbReference type="AlphaFoldDB" id="W4PI90"/>
<protein>
    <submittedName>
        <fullName evidence="4">Transposase</fullName>
    </submittedName>
</protein>
<gene>
    <name evidence="4" type="ORF">JCM6294_1827</name>
</gene>
<accession>W4PI90</accession>
<feature type="domain" description="Phage integrase SAM-like" evidence="3">
    <location>
        <begin position="95"/>
        <end position="175"/>
    </location>
</feature>
<dbReference type="InterPro" id="IPR011010">
    <property type="entry name" value="DNA_brk_join_enz"/>
</dbReference>
<dbReference type="EMBL" id="BAIR01000014">
    <property type="protein sequence ID" value="GAE18869.1"/>
    <property type="molecule type" value="Genomic_DNA"/>
</dbReference>
<name>W4PI90_9BACE</name>
<evidence type="ECO:0000259" key="3">
    <source>
        <dbReference type="Pfam" id="PF13102"/>
    </source>
</evidence>
<reference evidence="5" key="1">
    <citation type="journal article" date="2014" name="Genome">
        <title>Draft Genome Sequences of Three Strains of Bacteroides pyogenes Isolated from a Cat and Swine.</title>
        <authorList>
            <person name="Sakamoto M."/>
            <person name="Oshima K."/>
            <person name="Suda W."/>
            <person name="Kitamura K."/>
            <person name="Iida T."/>
            <person name="Hattori M."/>
            <person name="Ohkuma M."/>
        </authorList>
    </citation>
    <scope>NUCLEOTIDE SEQUENCE [LARGE SCALE GENOMIC DNA]</scope>
    <source>
        <strain evidence="5">JCM 6294</strain>
    </source>
</reference>
<dbReference type="STRING" id="1121100.GCA_000428105_00635"/>
<keyword evidence="1" id="KW-0238">DNA-binding</keyword>
<dbReference type="InterPro" id="IPR025269">
    <property type="entry name" value="SAM-like_dom"/>
</dbReference>
<dbReference type="GO" id="GO:0015074">
    <property type="term" value="P:DNA integration"/>
    <property type="evidence" value="ECO:0007669"/>
    <property type="project" value="InterPro"/>
</dbReference>
<dbReference type="Gene3D" id="1.10.443.10">
    <property type="entry name" value="Intergrase catalytic core"/>
    <property type="match status" value="1"/>
</dbReference>
<dbReference type="GO" id="GO:0003677">
    <property type="term" value="F:DNA binding"/>
    <property type="evidence" value="ECO:0007669"/>
    <property type="project" value="UniProtKB-KW"/>
</dbReference>
<dbReference type="Proteomes" id="UP000018842">
    <property type="component" value="Unassembled WGS sequence"/>
</dbReference>
<evidence type="ECO:0000313" key="5">
    <source>
        <dbReference type="Proteomes" id="UP000018842"/>
    </source>
</evidence>
<evidence type="ECO:0000256" key="1">
    <source>
        <dbReference type="ARBA" id="ARBA00023125"/>
    </source>
</evidence>
<dbReference type="GO" id="GO:0006310">
    <property type="term" value="P:DNA recombination"/>
    <property type="evidence" value="ECO:0007669"/>
    <property type="project" value="UniProtKB-KW"/>
</dbReference>
<dbReference type="eggNOG" id="COG0582">
    <property type="taxonomic scope" value="Bacteria"/>
</dbReference>
<keyword evidence="2" id="KW-0233">DNA recombination</keyword>
<sequence length="486" mass="56857">MATLKAIVKSRTRNGMYNVYIRITQNRQFAYVRTSWMVNDKGLSDDKKDIIDPFVIQQTSILIEKFYNMLNQVDASTWSANEVLTYVTDYGKDLSFSDYARAHIEKLIKRGQERTSRNYKWSLQHMERFAGTDNIMFSRLTSAFLNRWIESLSTTTRSKEQYPVCMREVYKAARREFNDEERGILKLKNPWSNVTIPRSDVPEKRAIPASKLRAFFNVVPDRSKFTHPLMEVGQDVALISFCMCGLNAVDIFNAKKDQYDGNIFHYERQKTRSTRSDRGYFEVRVPAFLKPTFEKYLTKDERSPWLFNFHDRLATSDSFCANVNTGIKQIWEKVEPGYRASLYAFRHSWATIAQNECGATMNDVDFGLNHSINRMAKVYVKIDFTPAWILNEKVIDFVFFTDHESKYIEKEDKSFEKISKYNYVRAEAFVMGKQVCAIEDTGFSNVDQVMDKLVTILPKNIHNARVQFKITNVDKNLTQMYQRLIP</sequence>
<dbReference type="SUPFAM" id="SSF56349">
    <property type="entry name" value="DNA breaking-rejoining enzymes"/>
    <property type="match status" value="1"/>
</dbReference>
<proteinExistence type="predicted"/>
<dbReference type="InterPro" id="IPR013762">
    <property type="entry name" value="Integrase-like_cat_sf"/>
</dbReference>
<dbReference type="Pfam" id="PF13102">
    <property type="entry name" value="Phage_int_SAM_5"/>
    <property type="match status" value="1"/>
</dbReference>
<dbReference type="RefSeq" id="WP_027324312.1">
    <property type="nucleotide sequence ID" value="NZ_ATZH01000008.1"/>
</dbReference>
<dbReference type="InterPro" id="IPR010998">
    <property type="entry name" value="Integrase_recombinase_N"/>
</dbReference>
<dbReference type="Gene3D" id="1.10.150.130">
    <property type="match status" value="1"/>
</dbReference>
<organism evidence="4 5">
    <name type="scientific">Bacteroides pyogenes DSM 20611 = JCM 6294</name>
    <dbReference type="NCBI Taxonomy" id="1121100"/>
    <lineage>
        <taxon>Bacteria</taxon>
        <taxon>Pseudomonadati</taxon>
        <taxon>Bacteroidota</taxon>
        <taxon>Bacteroidia</taxon>
        <taxon>Bacteroidales</taxon>
        <taxon>Bacteroidaceae</taxon>
        <taxon>Bacteroides</taxon>
    </lineage>
</organism>
<evidence type="ECO:0000256" key="2">
    <source>
        <dbReference type="ARBA" id="ARBA00023172"/>
    </source>
</evidence>
<evidence type="ECO:0000313" key="4">
    <source>
        <dbReference type="EMBL" id="GAE18869.1"/>
    </source>
</evidence>
<comment type="caution">
    <text evidence="4">The sequence shown here is derived from an EMBL/GenBank/DDBJ whole genome shotgun (WGS) entry which is preliminary data.</text>
</comment>